<keyword evidence="3" id="KW-0040">ANK repeat</keyword>
<dbReference type="PANTHER" id="PTHR24129:SF1">
    <property type="entry name" value="UVEAL AUTOANTIGEN WITH COILED-COIL DOMAINS AND ANKYRIN REPEATS"/>
    <property type="match status" value="1"/>
</dbReference>
<keyword evidence="5" id="KW-1185">Reference proteome</keyword>
<dbReference type="SMART" id="SM00248">
    <property type="entry name" value="ANK"/>
    <property type="match status" value="2"/>
</dbReference>
<dbReference type="PANTHER" id="PTHR24129">
    <property type="entry name" value="ANKYCORBIN"/>
    <property type="match status" value="1"/>
</dbReference>
<dbReference type="Proteomes" id="UP000261380">
    <property type="component" value="Unplaced"/>
</dbReference>
<dbReference type="PROSITE" id="PS50088">
    <property type="entry name" value="ANK_REPEAT"/>
    <property type="match status" value="1"/>
</dbReference>
<evidence type="ECO:0000256" key="1">
    <source>
        <dbReference type="ARBA" id="ARBA00022737"/>
    </source>
</evidence>
<keyword evidence="1" id="KW-0677">Repeat</keyword>
<dbReference type="PROSITE" id="PS50297">
    <property type="entry name" value="ANK_REP_REGION"/>
    <property type="match status" value="1"/>
</dbReference>
<keyword evidence="2" id="KW-0175">Coiled coil</keyword>
<accession>A0A3B5MJL3</accession>
<dbReference type="GO" id="GO:0003779">
    <property type="term" value="F:actin binding"/>
    <property type="evidence" value="ECO:0007669"/>
    <property type="project" value="InterPro"/>
</dbReference>
<dbReference type="InterPro" id="IPR002110">
    <property type="entry name" value="Ankyrin_rpt"/>
</dbReference>
<protein>
    <submittedName>
        <fullName evidence="4">Uveal autoantigen with coiled-coil domains and ankyrin repeats b</fullName>
    </submittedName>
</protein>
<dbReference type="Pfam" id="PF12796">
    <property type="entry name" value="Ank_2"/>
    <property type="match status" value="1"/>
</dbReference>
<evidence type="ECO:0000256" key="3">
    <source>
        <dbReference type="PROSITE-ProRule" id="PRU00023"/>
    </source>
</evidence>
<dbReference type="AlphaFoldDB" id="A0A3B5MJL3"/>
<dbReference type="InterPro" id="IPR042420">
    <property type="entry name" value="RAI14/UACA"/>
</dbReference>
<dbReference type="SUPFAM" id="SSF48403">
    <property type="entry name" value="Ankyrin repeat"/>
    <property type="match status" value="1"/>
</dbReference>
<evidence type="ECO:0000313" key="4">
    <source>
        <dbReference type="Ensembl" id="ENSXCOP00000024524.1"/>
    </source>
</evidence>
<dbReference type="InterPro" id="IPR036770">
    <property type="entry name" value="Ankyrin_rpt-contain_sf"/>
</dbReference>
<reference evidence="4" key="1">
    <citation type="submission" date="2025-08" db="UniProtKB">
        <authorList>
            <consortium name="Ensembl"/>
        </authorList>
    </citation>
    <scope>IDENTIFICATION</scope>
</reference>
<dbReference type="Gene3D" id="1.25.40.20">
    <property type="entry name" value="Ankyrin repeat-containing domain"/>
    <property type="match status" value="1"/>
</dbReference>
<feature type="repeat" description="ANK" evidence="3">
    <location>
        <begin position="50"/>
        <end position="82"/>
    </location>
</feature>
<evidence type="ECO:0000256" key="2">
    <source>
        <dbReference type="ARBA" id="ARBA00023054"/>
    </source>
</evidence>
<proteinExistence type="predicted"/>
<name>A0A3B5MJL3_9TELE</name>
<evidence type="ECO:0000313" key="5">
    <source>
        <dbReference type="Proteomes" id="UP000261380"/>
    </source>
</evidence>
<dbReference type="GeneTree" id="ENSGT00940000157475"/>
<sequence>MRRVHIRFYRSDDWNKYDDRLMKAVERGEVDKVATVLGKKGIIPTKLDVEGRSAFHLAATQGQLECLNLMLGHNVDVTAKDASGKSALHMASKYGNSLCVQKLLQVKCISLFTYKGEEEKAQCYLLFMCFLLH</sequence>
<organism evidence="4 5">
    <name type="scientific">Xiphophorus couchianus</name>
    <name type="common">Monterrey platyfish</name>
    <dbReference type="NCBI Taxonomy" id="32473"/>
    <lineage>
        <taxon>Eukaryota</taxon>
        <taxon>Metazoa</taxon>
        <taxon>Chordata</taxon>
        <taxon>Craniata</taxon>
        <taxon>Vertebrata</taxon>
        <taxon>Euteleostomi</taxon>
        <taxon>Actinopterygii</taxon>
        <taxon>Neopterygii</taxon>
        <taxon>Teleostei</taxon>
        <taxon>Neoteleostei</taxon>
        <taxon>Acanthomorphata</taxon>
        <taxon>Ovalentaria</taxon>
        <taxon>Atherinomorphae</taxon>
        <taxon>Cyprinodontiformes</taxon>
        <taxon>Poeciliidae</taxon>
        <taxon>Poeciliinae</taxon>
        <taxon>Xiphophorus</taxon>
    </lineage>
</organism>
<reference evidence="4" key="2">
    <citation type="submission" date="2025-09" db="UniProtKB">
        <authorList>
            <consortium name="Ensembl"/>
        </authorList>
    </citation>
    <scope>IDENTIFICATION</scope>
</reference>
<dbReference type="Ensembl" id="ENSXCOT00000024820.1">
    <property type="protein sequence ID" value="ENSXCOP00000024524.1"/>
    <property type="gene ID" value="ENSXCOG00000018302.1"/>
</dbReference>